<dbReference type="AlphaFoldDB" id="A0A4R4PRB3"/>
<gene>
    <name evidence="8" type="ORF">E1261_25720</name>
</gene>
<dbReference type="PANTHER" id="PTHR43678:SF1">
    <property type="entry name" value="BETA-N-ACETYLHEXOSAMINIDASE"/>
    <property type="match status" value="1"/>
</dbReference>
<dbReference type="Proteomes" id="UP000295075">
    <property type="component" value="Unassembled WGS sequence"/>
</dbReference>
<keyword evidence="4" id="KW-0732">Signal</keyword>
<dbReference type="PROSITE" id="PS51318">
    <property type="entry name" value="TAT"/>
    <property type="match status" value="1"/>
</dbReference>
<evidence type="ECO:0000313" key="9">
    <source>
        <dbReference type="Proteomes" id="UP000295075"/>
    </source>
</evidence>
<comment type="similarity">
    <text evidence="1">Belongs to the glycosyl hydrolase 20 family.</text>
</comment>
<evidence type="ECO:0000259" key="6">
    <source>
        <dbReference type="Pfam" id="PF02838"/>
    </source>
</evidence>
<feature type="domain" description="DUF4082" evidence="7">
    <location>
        <begin position="772"/>
        <end position="905"/>
    </location>
</feature>
<feature type="domain" description="Glycoside hydrolase family 20 catalytic" evidence="5">
    <location>
        <begin position="212"/>
        <end position="457"/>
    </location>
</feature>
<evidence type="ECO:0000256" key="4">
    <source>
        <dbReference type="SAM" id="SignalP"/>
    </source>
</evidence>
<evidence type="ECO:0000256" key="3">
    <source>
        <dbReference type="ARBA" id="ARBA00023295"/>
    </source>
</evidence>
<sequence length="912" mass="99277">MPNLPRRQFLALSGGAALAGLVAGPATPAAAQSTAVPPPTIPALQSWAAGSGQYVAPSSVRIIVRGADAAALRPAAETLAAALAKALNRPAQVEVQDTPAPAAGDVVLSLAAAVVNSEGYEIKVGAALEVSGQRAGVFHAAQTIVQWLKQATTVPGGVARDWPKYPERGFLVANAARFYTTAWWKGQLDEMAYLKLNMLWVNIGYDTAPLAQAKEIEAYAAKYNIGLVPLTGMPGHMDKLLANRPDLKLPNWGSHMDISKDAAYDYGRNEVLAPNLREFTTPYWHLGADEYITDFTQNARVRYDLFPQLGLKAKERFGSTAQPVDVFTGFLNDMNETVRASGKQMRIWNDGLLTSITAAPLNKNIVVEHWVSWEGRKTSEQLLTEGYLVHNSNGDFLYYDPATTESPRRVPDPRRLYNEFHPGRFTDRTVDRNHPGLRGAKLHLWTMPFSEHEELQSYLLTEPFRSLSQVLWDSPRPADTYDSGFSELIRTVGRPPLFPVGRFTTSPLPGATSVWPQRKLQITLYDDIVPSSVQIREGGSETGIPGQTTYDAATRTATFTPAAVLPYSKKLAMSFVARTTSGQSIVGEWPLTVAKPPSIAYPRSLFNDEDGPGVEWYSDLRESELGVRFRVDRPGVVLGVKFYKAPRDVAVHTGSLWSPSGQKLATATFTGETSGGWQEVRFAQPVRIDAGGNYTVSYHSPAGSFGYNHNFFDGRTQDNGVLHTPTAAGYFSHGPTWYPTQSWKNTNYWVDVIFQPDTYTLFNVGEAPVFGVTEGTSLELGMRFGSSVGGKVHGVRFFKGTHNTGTHVGSLWTGSGQKLTSATFTGESAGGWQEVRFAQPVTIEASADYVISYSSGGGFSATEQGLASARANGTLFTRTSQPAGIYALSAGTFPTLSYQARNYFVDPVFSEG</sequence>
<dbReference type="GO" id="GO:0004563">
    <property type="term" value="F:beta-N-acetylhexosaminidase activity"/>
    <property type="evidence" value="ECO:0007669"/>
    <property type="project" value="UniProtKB-ARBA"/>
</dbReference>
<proteinExistence type="inferred from homology"/>
<feature type="domain" description="DUF4082" evidence="7">
    <location>
        <begin position="611"/>
        <end position="750"/>
    </location>
</feature>
<feature type="signal peptide" evidence="4">
    <location>
        <begin position="1"/>
        <end position="31"/>
    </location>
</feature>
<keyword evidence="2" id="KW-0378">Hydrolase</keyword>
<dbReference type="Gene3D" id="3.20.20.80">
    <property type="entry name" value="Glycosidases"/>
    <property type="match status" value="1"/>
</dbReference>
<dbReference type="PANTHER" id="PTHR43678">
    <property type="entry name" value="PUTATIVE (AFU_ORTHOLOGUE AFUA_2G00640)-RELATED"/>
    <property type="match status" value="1"/>
</dbReference>
<feature type="chain" id="PRO_5020485351" evidence="4">
    <location>
        <begin position="32"/>
        <end position="912"/>
    </location>
</feature>
<dbReference type="SUPFAM" id="SSF51445">
    <property type="entry name" value="(Trans)glycosidases"/>
    <property type="match status" value="1"/>
</dbReference>
<name>A0A4R4PRB3_9ACTN</name>
<dbReference type="SUPFAM" id="SSF55545">
    <property type="entry name" value="beta-N-acetylhexosaminidase-like domain"/>
    <property type="match status" value="1"/>
</dbReference>
<dbReference type="Pfam" id="PF13313">
    <property type="entry name" value="DUF4082"/>
    <property type="match status" value="2"/>
</dbReference>
<dbReference type="RefSeq" id="WP_132410786.1">
    <property type="nucleotide sequence ID" value="NZ_SMKA01000136.1"/>
</dbReference>
<dbReference type="InterPro" id="IPR052764">
    <property type="entry name" value="GH20_Enzymes"/>
</dbReference>
<dbReference type="Pfam" id="PF02838">
    <property type="entry name" value="Glyco_hydro_20b"/>
    <property type="match status" value="1"/>
</dbReference>
<organism evidence="8 9">
    <name type="scientific">Kribbella albertanoniae</name>
    <dbReference type="NCBI Taxonomy" id="1266829"/>
    <lineage>
        <taxon>Bacteria</taxon>
        <taxon>Bacillati</taxon>
        <taxon>Actinomycetota</taxon>
        <taxon>Actinomycetes</taxon>
        <taxon>Propionibacteriales</taxon>
        <taxon>Kribbellaceae</taxon>
        <taxon>Kribbella</taxon>
    </lineage>
</organism>
<dbReference type="InterPro" id="IPR015883">
    <property type="entry name" value="Glyco_hydro_20_cat"/>
</dbReference>
<protein>
    <submittedName>
        <fullName evidence="8">DUF4082 domain-containing protein</fullName>
    </submittedName>
</protein>
<dbReference type="GO" id="GO:0005975">
    <property type="term" value="P:carbohydrate metabolic process"/>
    <property type="evidence" value="ECO:0007669"/>
    <property type="project" value="InterPro"/>
</dbReference>
<reference evidence="8 9" key="1">
    <citation type="submission" date="2019-03" db="EMBL/GenBank/DDBJ databases">
        <title>Draft genome sequences of novel Actinobacteria.</title>
        <authorList>
            <person name="Sahin N."/>
            <person name="Ay H."/>
            <person name="Saygin H."/>
        </authorList>
    </citation>
    <scope>NUCLEOTIDE SEQUENCE [LARGE SCALE GENOMIC DNA]</scope>
    <source>
        <strain evidence="8 9">JCM 30547</strain>
    </source>
</reference>
<evidence type="ECO:0000259" key="7">
    <source>
        <dbReference type="Pfam" id="PF13313"/>
    </source>
</evidence>
<dbReference type="Pfam" id="PF00728">
    <property type="entry name" value="Glyco_hydro_20"/>
    <property type="match status" value="1"/>
</dbReference>
<accession>A0A4R4PRB3</accession>
<evidence type="ECO:0000313" key="8">
    <source>
        <dbReference type="EMBL" id="TDC24679.1"/>
    </source>
</evidence>
<dbReference type="InterPro" id="IPR025141">
    <property type="entry name" value="DUF4082"/>
</dbReference>
<keyword evidence="9" id="KW-1185">Reference proteome</keyword>
<dbReference type="InterPro" id="IPR017853">
    <property type="entry name" value="GH"/>
</dbReference>
<evidence type="ECO:0000259" key="5">
    <source>
        <dbReference type="Pfam" id="PF00728"/>
    </source>
</evidence>
<dbReference type="EMBL" id="SMKA01000136">
    <property type="protein sequence ID" value="TDC24679.1"/>
    <property type="molecule type" value="Genomic_DNA"/>
</dbReference>
<comment type="caution">
    <text evidence="8">The sequence shown here is derived from an EMBL/GenBank/DDBJ whole genome shotgun (WGS) entry which is preliminary data.</text>
</comment>
<dbReference type="InterPro" id="IPR006311">
    <property type="entry name" value="TAT_signal"/>
</dbReference>
<feature type="domain" description="Beta-hexosaminidase bacterial type N-terminal" evidence="6">
    <location>
        <begin position="38"/>
        <end position="162"/>
    </location>
</feature>
<dbReference type="InterPro" id="IPR015882">
    <property type="entry name" value="HEX_bac_N"/>
</dbReference>
<evidence type="ECO:0000256" key="2">
    <source>
        <dbReference type="ARBA" id="ARBA00022801"/>
    </source>
</evidence>
<evidence type="ECO:0000256" key="1">
    <source>
        <dbReference type="ARBA" id="ARBA00006285"/>
    </source>
</evidence>
<keyword evidence="3" id="KW-0326">Glycosidase</keyword>
<dbReference type="InterPro" id="IPR029018">
    <property type="entry name" value="Hex-like_dom2"/>
</dbReference>
<dbReference type="Gene3D" id="3.30.379.10">
    <property type="entry name" value="Chitobiase/beta-hexosaminidase domain 2-like"/>
    <property type="match status" value="1"/>
</dbReference>
<dbReference type="OrthoDB" id="9763537at2"/>